<evidence type="ECO:0000313" key="3">
    <source>
        <dbReference type="Proteomes" id="UP001372526"/>
    </source>
</evidence>
<proteinExistence type="predicted"/>
<dbReference type="EMBL" id="JBAWSX010000034">
    <property type="protein sequence ID" value="MEI4804543.1"/>
    <property type="molecule type" value="Genomic_DNA"/>
</dbReference>
<sequence length="158" mass="17758">MKKSLKILISFFTLFLVFTSFNITSAKAATDGEISAGDNVYWINVRSTKALYDSPTGGNQIGAIGPQQIYNDNVHQARLQVNTWLGAKWMHYTTGEEVYYDMRFIHWPQRTVDVVRTQNLYDTAYGSKASAIGAQNGVSLIKVAYQIDSYVGPAWLIY</sequence>
<gene>
    <name evidence="2" type="ORF">WAZ07_25945</name>
</gene>
<reference evidence="2 3" key="1">
    <citation type="submission" date="2024-01" db="EMBL/GenBank/DDBJ databases">
        <title>Seven novel Bacillus-like species.</title>
        <authorList>
            <person name="Liu G."/>
        </authorList>
    </citation>
    <scope>NUCLEOTIDE SEQUENCE [LARGE SCALE GENOMIC DNA]</scope>
    <source>
        <strain evidence="2 3">FJAT-51639</strain>
    </source>
</reference>
<dbReference type="Proteomes" id="UP001372526">
    <property type="component" value="Unassembled WGS sequence"/>
</dbReference>
<dbReference type="RefSeq" id="WP_336474694.1">
    <property type="nucleotide sequence ID" value="NZ_JBAWSX010000034.1"/>
</dbReference>
<evidence type="ECO:0000313" key="2">
    <source>
        <dbReference type="EMBL" id="MEI4804543.1"/>
    </source>
</evidence>
<organism evidence="2 3">
    <name type="scientific">Bacillus bruguierae</name>
    <dbReference type="NCBI Taxonomy" id="3127667"/>
    <lineage>
        <taxon>Bacteria</taxon>
        <taxon>Bacillati</taxon>
        <taxon>Bacillota</taxon>
        <taxon>Bacilli</taxon>
        <taxon>Bacillales</taxon>
        <taxon>Bacillaceae</taxon>
        <taxon>Bacillus</taxon>
    </lineage>
</organism>
<feature type="signal peptide" evidence="1">
    <location>
        <begin position="1"/>
        <end position="28"/>
    </location>
</feature>
<accession>A0ABU8FPR7</accession>
<protein>
    <submittedName>
        <fullName evidence="2">Uncharacterized protein</fullName>
    </submittedName>
</protein>
<evidence type="ECO:0000256" key="1">
    <source>
        <dbReference type="SAM" id="SignalP"/>
    </source>
</evidence>
<keyword evidence="3" id="KW-1185">Reference proteome</keyword>
<feature type="chain" id="PRO_5046276519" evidence="1">
    <location>
        <begin position="29"/>
        <end position="158"/>
    </location>
</feature>
<keyword evidence="1" id="KW-0732">Signal</keyword>
<comment type="caution">
    <text evidence="2">The sequence shown here is derived from an EMBL/GenBank/DDBJ whole genome shotgun (WGS) entry which is preliminary data.</text>
</comment>
<name>A0ABU8FPR7_9BACI</name>